<evidence type="ECO:0000313" key="3">
    <source>
        <dbReference type="Proteomes" id="UP001331515"/>
    </source>
</evidence>
<organism evidence="2 3">
    <name type="scientific">Champsocephalus gunnari</name>
    <name type="common">Mackerel icefish</name>
    <dbReference type="NCBI Taxonomy" id="52237"/>
    <lineage>
        <taxon>Eukaryota</taxon>
        <taxon>Metazoa</taxon>
        <taxon>Chordata</taxon>
        <taxon>Craniata</taxon>
        <taxon>Vertebrata</taxon>
        <taxon>Euteleostomi</taxon>
        <taxon>Actinopterygii</taxon>
        <taxon>Neopterygii</taxon>
        <taxon>Teleostei</taxon>
        <taxon>Neoteleostei</taxon>
        <taxon>Acanthomorphata</taxon>
        <taxon>Eupercaria</taxon>
        <taxon>Perciformes</taxon>
        <taxon>Notothenioidei</taxon>
        <taxon>Channichthyidae</taxon>
        <taxon>Champsocephalus</taxon>
    </lineage>
</organism>
<comment type="caution">
    <text evidence="2">The sequence shown here is derived from an EMBL/GenBank/DDBJ whole genome shotgun (WGS) entry which is preliminary data.</text>
</comment>
<dbReference type="EMBL" id="JAURVH010001517">
    <property type="protein sequence ID" value="KAK5929702.1"/>
    <property type="molecule type" value="Genomic_DNA"/>
</dbReference>
<feature type="compositionally biased region" description="Polar residues" evidence="1">
    <location>
        <begin position="40"/>
        <end position="56"/>
    </location>
</feature>
<feature type="region of interest" description="Disordered" evidence="1">
    <location>
        <begin position="377"/>
        <end position="433"/>
    </location>
</feature>
<sequence>MPLLTVVHSEGKGGTGQGGRAHRVCKWMEFKEDEERRKTQQSSSHQTPVVDQPQHTGWSQTLKTLRPWKGCSSVAPVVVVWSVCQVEAPLHPSLLLLDVCGRLLLVCLLWMLLGGCVHALKCCLRQGGEPPLRIQQEVVMEHRNDQYLCMSPPGSPGSDAALAPTLALALVDSLLLCVLHETLPDPGVPHIQALLSRLESVSHTLEKADIRSELHQDSILADKVKIIRTYLQQRMRSLRRLVQVQGDFDASVKDMLEGLGGLWAQLEELHTGVTLTKEGSHGDLASAQTDAENLFAILGHYGNRLQCCQAHLKDSTQRLQELAWSHTHIRNSVSSHSESVWPELLLQTNIEQFDKVQEGFLSLEQQTTTFQAHLEGLSKESEEGHAGPLADGAHSRSVSPQTSLQLHSDTECRNSTSASTSVSSMDVDTETEMDGPLTLFERSALKFSSTIRRLCKSGKRK</sequence>
<reference evidence="2 3" key="1">
    <citation type="journal article" date="2023" name="Mol. Biol. Evol.">
        <title>Genomics of Secondarily Temperate Adaptation in the Only Non-Antarctic Icefish.</title>
        <authorList>
            <person name="Rivera-Colon A.G."/>
            <person name="Rayamajhi N."/>
            <person name="Minhas B.F."/>
            <person name="Madrigal G."/>
            <person name="Bilyk K.T."/>
            <person name="Yoon V."/>
            <person name="Hune M."/>
            <person name="Gregory S."/>
            <person name="Cheng C.H.C."/>
            <person name="Catchen J.M."/>
        </authorList>
    </citation>
    <scope>NUCLEOTIDE SEQUENCE [LARGE SCALE GENOMIC DNA]</scope>
    <source>
        <tissue evidence="2">White muscle</tissue>
    </source>
</reference>
<gene>
    <name evidence="2" type="ORF">CgunFtcFv8_010919</name>
</gene>
<evidence type="ECO:0000256" key="1">
    <source>
        <dbReference type="SAM" id="MobiDB-lite"/>
    </source>
</evidence>
<feature type="compositionally biased region" description="Polar residues" evidence="1">
    <location>
        <begin position="396"/>
        <end position="407"/>
    </location>
</feature>
<dbReference type="AlphaFoldDB" id="A0AAN8DVW3"/>
<proteinExistence type="predicted"/>
<feature type="region of interest" description="Disordered" evidence="1">
    <location>
        <begin position="1"/>
        <end position="20"/>
    </location>
</feature>
<name>A0AAN8DVW3_CHAGU</name>
<accession>A0AAN8DVW3</accession>
<protein>
    <submittedName>
        <fullName evidence="2">Uncharacterized protein</fullName>
    </submittedName>
</protein>
<keyword evidence="3" id="KW-1185">Reference proteome</keyword>
<feature type="region of interest" description="Disordered" evidence="1">
    <location>
        <begin position="36"/>
        <end position="56"/>
    </location>
</feature>
<dbReference type="Proteomes" id="UP001331515">
    <property type="component" value="Unassembled WGS sequence"/>
</dbReference>
<evidence type="ECO:0000313" key="2">
    <source>
        <dbReference type="EMBL" id="KAK5929702.1"/>
    </source>
</evidence>
<feature type="compositionally biased region" description="Low complexity" evidence="1">
    <location>
        <begin position="415"/>
        <end position="426"/>
    </location>
</feature>